<feature type="transmembrane region" description="Helical" evidence="1">
    <location>
        <begin position="48"/>
        <end position="74"/>
    </location>
</feature>
<comment type="caution">
    <text evidence="2">The sequence shown here is derived from an EMBL/GenBank/DDBJ whole genome shotgun (WGS) entry which is preliminary data.</text>
</comment>
<dbReference type="Pfam" id="PF08570">
    <property type="entry name" value="DUF1761"/>
    <property type="match status" value="1"/>
</dbReference>
<accession>A0A5C8HNP1</accession>
<keyword evidence="3" id="KW-1185">Reference proteome</keyword>
<name>A0A5C8HNP1_9MICO</name>
<feature type="transmembrane region" description="Helical" evidence="1">
    <location>
        <begin position="123"/>
        <end position="140"/>
    </location>
</feature>
<organism evidence="2 3">
    <name type="scientific">Microbacterium mitrae</name>
    <dbReference type="NCBI Taxonomy" id="664640"/>
    <lineage>
        <taxon>Bacteria</taxon>
        <taxon>Bacillati</taxon>
        <taxon>Actinomycetota</taxon>
        <taxon>Actinomycetes</taxon>
        <taxon>Micrococcales</taxon>
        <taxon>Microbacteriaceae</taxon>
        <taxon>Microbacterium</taxon>
    </lineage>
</organism>
<sequence>MVPEINYWAVIVATLSTMVVGTIWYTPKVFGNRWMKLAKVTPGSGSSAVAPILVTLVVSFISAWVLAGATTIAFHFYGGSYLVAALVTGILLWAGFTAARFITHDAFEGRPSALTVMNISHELVTVVVMALIIGVWPPAIESIEIVVSLA</sequence>
<dbReference type="EMBL" id="VRSW01000001">
    <property type="protein sequence ID" value="TXK05706.1"/>
    <property type="molecule type" value="Genomic_DNA"/>
</dbReference>
<keyword evidence="1" id="KW-0472">Membrane</keyword>
<evidence type="ECO:0000313" key="2">
    <source>
        <dbReference type="EMBL" id="TXK05706.1"/>
    </source>
</evidence>
<keyword evidence="1" id="KW-0812">Transmembrane</keyword>
<keyword evidence="1" id="KW-1133">Transmembrane helix</keyword>
<feature type="transmembrane region" description="Helical" evidence="1">
    <location>
        <begin position="80"/>
        <end position="102"/>
    </location>
</feature>
<dbReference type="Proteomes" id="UP000321196">
    <property type="component" value="Unassembled WGS sequence"/>
</dbReference>
<dbReference type="OrthoDB" id="3692045at2"/>
<dbReference type="RefSeq" id="WP_147824517.1">
    <property type="nucleotide sequence ID" value="NZ_BAAARG010000001.1"/>
</dbReference>
<evidence type="ECO:0000313" key="3">
    <source>
        <dbReference type="Proteomes" id="UP000321196"/>
    </source>
</evidence>
<reference evidence="2 3" key="1">
    <citation type="submission" date="2019-08" db="EMBL/GenBank/DDBJ databases">
        <authorList>
            <person name="Dong K."/>
        </authorList>
    </citation>
    <scope>NUCLEOTIDE SEQUENCE [LARGE SCALE GENOMIC DNA]</scope>
    <source>
        <strain evidence="2 3">M4-8</strain>
    </source>
</reference>
<proteinExistence type="predicted"/>
<feature type="transmembrane region" description="Helical" evidence="1">
    <location>
        <begin position="6"/>
        <end position="27"/>
    </location>
</feature>
<dbReference type="InterPro" id="IPR013879">
    <property type="entry name" value="DUF1761"/>
</dbReference>
<evidence type="ECO:0000256" key="1">
    <source>
        <dbReference type="SAM" id="Phobius"/>
    </source>
</evidence>
<protein>
    <submittedName>
        <fullName evidence="2">DUF1761 domain-containing protein</fullName>
    </submittedName>
</protein>
<gene>
    <name evidence="2" type="ORF">FVP60_01575</name>
</gene>
<dbReference type="AlphaFoldDB" id="A0A5C8HNP1"/>